<dbReference type="InterPro" id="IPR000793">
    <property type="entry name" value="ATP_synth_asu_C"/>
</dbReference>
<evidence type="ECO:0000313" key="2">
    <source>
        <dbReference type="EMBL" id="MPN58116.1"/>
    </source>
</evidence>
<protein>
    <recommendedName>
        <fullName evidence="1">ATP synthase alpha subunit C-terminal domain-containing protein</fullName>
    </recommendedName>
</protein>
<dbReference type="Pfam" id="PF00306">
    <property type="entry name" value="ATP-synt_ab_C"/>
    <property type="match status" value="1"/>
</dbReference>
<name>A0A645J3U5_9ZZZZ</name>
<evidence type="ECO:0000259" key="1">
    <source>
        <dbReference type="Pfam" id="PF00306"/>
    </source>
</evidence>
<dbReference type="Gene3D" id="1.20.150.20">
    <property type="entry name" value="ATP synthase alpha/beta chain, C-terminal domain"/>
    <property type="match status" value="1"/>
</dbReference>
<dbReference type="EMBL" id="VSSQ01130460">
    <property type="protein sequence ID" value="MPN58116.1"/>
    <property type="molecule type" value="Genomic_DNA"/>
</dbReference>
<organism evidence="2">
    <name type="scientific">bioreactor metagenome</name>
    <dbReference type="NCBI Taxonomy" id="1076179"/>
    <lineage>
        <taxon>unclassified sequences</taxon>
        <taxon>metagenomes</taxon>
        <taxon>ecological metagenomes</taxon>
    </lineage>
</organism>
<comment type="caution">
    <text evidence="2">The sequence shown here is derived from an EMBL/GenBank/DDBJ whole genome shotgun (WGS) entry which is preliminary data.</text>
</comment>
<dbReference type="GO" id="GO:0015986">
    <property type="term" value="P:proton motive force-driven ATP synthesis"/>
    <property type="evidence" value="ECO:0007669"/>
    <property type="project" value="InterPro"/>
</dbReference>
<dbReference type="AlphaFoldDB" id="A0A645J3U5"/>
<reference evidence="2" key="1">
    <citation type="submission" date="2019-08" db="EMBL/GenBank/DDBJ databases">
        <authorList>
            <person name="Kucharzyk K."/>
            <person name="Murdoch R.W."/>
            <person name="Higgins S."/>
            <person name="Loffler F."/>
        </authorList>
    </citation>
    <scope>NUCLEOTIDE SEQUENCE</scope>
</reference>
<feature type="domain" description="ATP synthase alpha subunit C-terminal" evidence="1">
    <location>
        <begin position="2"/>
        <end position="50"/>
    </location>
</feature>
<accession>A0A645J3U5</accession>
<dbReference type="SUPFAM" id="SSF47917">
    <property type="entry name" value="C-terminal domain of alpha and beta subunits of F1 ATP synthase"/>
    <property type="match status" value="1"/>
</dbReference>
<proteinExistence type="predicted"/>
<gene>
    <name evidence="2" type="ORF">SDC9_205817</name>
</gene>
<dbReference type="InterPro" id="IPR038376">
    <property type="entry name" value="ATP_synth_asu_C_sf"/>
</dbReference>
<sequence>MDIEVDQIPAFEEGFYDYMDGNAPDVLEAILASGKLEEETETKLRAAIEAYKKQFAAMAQA</sequence>